<dbReference type="PANTHER" id="PTHR42827:SF1">
    <property type="entry name" value="IRON-SULFUR CLUSTER-BINDING PROTEIN"/>
    <property type="match status" value="1"/>
</dbReference>
<reference evidence="5 6" key="1">
    <citation type="submission" date="2014-04" db="EMBL/GenBank/DDBJ databases">
        <title>Draft Genome Sequence of Synergistes jonesii.</title>
        <authorList>
            <person name="Coil D.A."/>
            <person name="Eisen J.A."/>
            <person name="Holland-Moritz H.E."/>
        </authorList>
    </citation>
    <scope>NUCLEOTIDE SEQUENCE [LARGE SCALE GENOMIC DNA]</scope>
    <source>
        <strain evidence="5 6">78-1</strain>
    </source>
</reference>
<dbReference type="PROSITE" id="PS51379">
    <property type="entry name" value="4FE4S_FER_2"/>
    <property type="match status" value="1"/>
</dbReference>
<keyword evidence="2" id="KW-0408">Iron</keyword>
<dbReference type="PROSITE" id="PS00198">
    <property type="entry name" value="4FE4S_FER_1"/>
    <property type="match status" value="1"/>
</dbReference>
<evidence type="ECO:0000259" key="4">
    <source>
        <dbReference type="PROSITE" id="PS51379"/>
    </source>
</evidence>
<dbReference type="InterPro" id="IPR017900">
    <property type="entry name" value="4Fe4S_Fe_S_CS"/>
</dbReference>
<evidence type="ECO:0000313" key="5">
    <source>
        <dbReference type="EMBL" id="KEJ92613.1"/>
    </source>
</evidence>
<dbReference type="AlphaFoldDB" id="A0A073IQJ7"/>
<dbReference type="PATRIC" id="fig|2754.20.peg.611"/>
<evidence type="ECO:0000256" key="2">
    <source>
        <dbReference type="ARBA" id="ARBA00023004"/>
    </source>
</evidence>
<keyword evidence="3" id="KW-0411">Iron-sulfur</keyword>
<evidence type="ECO:0000256" key="1">
    <source>
        <dbReference type="ARBA" id="ARBA00022723"/>
    </source>
</evidence>
<evidence type="ECO:0000256" key="3">
    <source>
        <dbReference type="ARBA" id="ARBA00023014"/>
    </source>
</evidence>
<dbReference type="GO" id="GO:0051536">
    <property type="term" value="F:iron-sulfur cluster binding"/>
    <property type="evidence" value="ECO:0007669"/>
    <property type="project" value="UniProtKB-KW"/>
</dbReference>
<accession>A0A073IQJ7</accession>
<organism evidence="5 6">
    <name type="scientific">Synergistes jonesii</name>
    <dbReference type="NCBI Taxonomy" id="2754"/>
    <lineage>
        <taxon>Bacteria</taxon>
        <taxon>Thermotogati</taxon>
        <taxon>Synergistota</taxon>
        <taxon>Synergistia</taxon>
        <taxon>Synergistales</taxon>
        <taxon>Synergistaceae</taxon>
        <taxon>Synergistes</taxon>
    </lineage>
</organism>
<dbReference type="Pfam" id="PF13484">
    <property type="entry name" value="Fer4_16"/>
    <property type="match status" value="1"/>
</dbReference>
<dbReference type="InterPro" id="IPR017896">
    <property type="entry name" value="4Fe4S_Fe-S-bd"/>
</dbReference>
<dbReference type="PANTHER" id="PTHR42827">
    <property type="entry name" value="IRON-SULFUR CLUSTER-BINDING PROTEIN-RELATED"/>
    <property type="match status" value="1"/>
</dbReference>
<sequence>MSISKEEITSFVKAQGADLCGIADMRNESGYIKKTYGDYFAEFPTAVSFAIFFPKEVVQEQIGGPTRNYITVYGTLNREIDRIAALTANRLQSAGFRSYPVPASDYRPQPGAERLHWRVAEAGDPSSLPKMKLDVIGIYSHRIAAAKAGLGWVGKSCSIVNKQVGPRMRLGTILTDAPLEGDGAVPNLCGSCELCKNACPVEALRGRAFDPSEELSARFDAMKCFNFWDDMGKVYGLGSCGLCLAACPWGR</sequence>
<dbReference type="RefSeq" id="WP_037975272.1">
    <property type="nucleotide sequence ID" value="NZ_JMKI01000021.1"/>
</dbReference>
<name>A0A073IQJ7_9BACT</name>
<dbReference type="eggNOG" id="COG1600">
    <property type="taxonomic scope" value="Bacteria"/>
</dbReference>
<feature type="domain" description="4Fe-4S ferredoxin-type" evidence="4">
    <location>
        <begin position="180"/>
        <end position="209"/>
    </location>
</feature>
<dbReference type="Gene3D" id="3.30.70.20">
    <property type="match status" value="1"/>
</dbReference>
<gene>
    <name evidence="5" type="ORF">EH55_02310</name>
</gene>
<dbReference type="OrthoDB" id="9815745at2"/>
<dbReference type="GeneID" id="90983196"/>
<protein>
    <recommendedName>
        <fullName evidence="4">4Fe-4S ferredoxin-type domain-containing protein</fullName>
    </recommendedName>
</protein>
<evidence type="ECO:0000313" key="6">
    <source>
        <dbReference type="Proteomes" id="UP000027665"/>
    </source>
</evidence>
<proteinExistence type="predicted"/>
<dbReference type="SUPFAM" id="SSF54862">
    <property type="entry name" value="4Fe-4S ferredoxins"/>
    <property type="match status" value="1"/>
</dbReference>
<dbReference type="STRING" id="2754.EH55_02310"/>
<dbReference type="Proteomes" id="UP000027665">
    <property type="component" value="Unassembled WGS sequence"/>
</dbReference>
<comment type="caution">
    <text evidence="5">The sequence shown here is derived from an EMBL/GenBank/DDBJ whole genome shotgun (WGS) entry which is preliminary data.</text>
</comment>
<keyword evidence="6" id="KW-1185">Reference proteome</keyword>
<dbReference type="GO" id="GO:0046872">
    <property type="term" value="F:metal ion binding"/>
    <property type="evidence" value="ECO:0007669"/>
    <property type="project" value="UniProtKB-KW"/>
</dbReference>
<dbReference type="EMBL" id="JMKI01000021">
    <property type="protein sequence ID" value="KEJ92613.1"/>
    <property type="molecule type" value="Genomic_DNA"/>
</dbReference>
<keyword evidence="1" id="KW-0479">Metal-binding</keyword>